<dbReference type="OrthoDB" id="4095869at2759"/>
<dbReference type="HOGENOM" id="CLU_652296_0_0_1"/>
<feature type="compositionally biased region" description="Basic and acidic residues" evidence="1">
    <location>
        <begin position="350"/>
        <end position="362"/>
    </location>
</feature>
<accession>G8XZM2</accession>
<feature type="region of interest" description="Disordered" evidence="1">
    <location>
        <begin position="133"/>
        <end position="160"/>
    </location>
</feature>
<gene>
    <name evidence="2" type="primary">Piso0_005670</name>
    <name evidence="2" type="ORF">GNLVRS01_PISO0N20011g</name>
</gene>
<dbReference type="AlphaFoldDB" id="G8XZM2"/>
<dbReference type="EMBL" id="FO082046">
    <property type="protein sequence ID" value="CCE87131.1"/>
    <property type="molecule type" value="Genomic_DNA"/>
</dbReference>
<feature type="region of interest" description="Disordered" evidence="1">
    <location>
        <begin position="260"/>
        <end position="424"/>
    </location>
</feature>
<dbReference type="eggNOG" id="ENOG502T4DI">
    <property type="taxonomic scope" value="Eukaryota"/>
</dbReference>
<name>G8XZM2_PICSO</name>
<evidence type="ECO:0000256" key="1">
    <source>
        <dbReference type="SAM" id="MobiDB-lite"/>
    </source>
</evidence>
<dbReference type="InParanoid" id="G8XZM2"/>
<organism evidence="2 3">
    <name type="scientific">Pichia sorbitophila (strain ATCC MYA-4447 / BCRC 22081 / CBS 7064 / NBRC 10061 / NRRL Y-12695)</name>
    <name type="common">Hybrid yeast</name>
    <dbReference type="NCBI Taxonomy" id="559304"/>
    <lineage>
        <taxon>Eukaryota</taxon>
        <taxon>Fungi</taxon>
        <taxon>Dikarya</taxon>
        <taxon>Ascomycota</taxon>
        <taxon>Saccharomycotina</taxon>
        <taxon>Pichiomycetes</taxon>
        <taxon>Debaryomycetaceae</taxon>
        <taxon>Millerozyma</taxon>
    </lineage>
</organism>
<keyword evidence="3" id="KW-1185">Reference proteome</keyword>
<feature type="compositionally biased region" description="Polar residues" evidence="1">
    <location>
        <begin position="275"/>
        <end position="290"/>
    </location>
</feature>
<feature type="compositionally biased region" description="Low complexity" evidence="1">
    <location>
        <begin position="321"/>
        <end position="340"/>
    </location>
</feature>
<sequence>MNGVKDEPLVTRNELTRLVDNLTLYKLDDKSTNRDLEKRYPESLLQQTDNANKYYISFQSHNRQFVNNQDGQLGDGSKSVINKVSKVVVESWDSDKKGVSAIDDDNGYTRKRVSSGNTLFNWSSGDSYIEARRKERMKTRRAANPETASQIAPSNESEKDQAYREAVSKKLGLKSQHKNVGMLLTRNVERESNKFMHERIQSIKQFHNEQIKKQISDRKKKDNEALMQRLKEKEKEYEKIIDPANESAKSSNFLSSLFGYSNVKSRPNTKDESSSSKNTSGVIESPNSSESSKRFSLFVSMGKHRGESDIKGSPNHKPNPNETTDTTSNISSTNTENRNSLQEEENEEEENKKSTEKEELQQRHQSPPIEVLSINQNPIRPKSGIISPPRNTNVKTNISRPQNQLPENHTSNTVTPNDDNLLDL</sequence>
<feature type="compositionally biased region" description="Polar residues" evidence="1">
    <location>
        <begin position="146"/>
        <end position="155"/>
    </location>
</feature>
<proteinExistence type="predicted"/>
<evidence type="ECO:0000313" key="3">
    <source>
        <dbReference type="Proteomes" id="UP000005222"/>
    </source>
</evidence>
<dbReference type="Proteomes" id="UP000005222">
    <property type="component" value="Chromosome N"/>
</dbReference>
<feature type="compositionally biased region" description="Polar residues" evidence="1">
    <location>
        <begin position="389"/>
        <end position="418"/>
    </location>
</feature>
<reference evidence="2 3" key="1">
    <citation type="journal article" date="2012" name="G3 (Bethesda)">
        <title>Pichia sorbitophila, an interspecies yeast hybrid reveals early steps of genome resolution following polyploidization.</title>
        <authorList>
            <person name="Leh Louis V."/>
            <person name="Despons L."/>
            <person name="Friedrich A."/>
            <person name="Martin T."/>
            <person name="Durrens P."/>
            <person name="Casaregola S."/>
            <person name="Neuveglise C."/>
            <person name="Fairhead C."/>
            <person name="Marck C."/>
            <person name="Cruz J.A."/>
            <person name="Straub M.L."/>
            <person name="Kugler V."/>
            <person name="Sacerdot C."/>
            <person name="Uzunov Z."/>
            <person name="Thierry A."/>
            <person name="Weiss S."/>
            <person name="Bleykasten C."/>
            <person name="De Montigny J."/>
            <person name="Jacques N."/>
            <person name="Jung P."/>
            <person name="Lemaire M."/>
            <person name="Mallet S."/>
            <person name="Morel G."/>
            <person name="Richard G.F."/>
            <person name="Sarkar A."/>
            <person name="Savel G."/>
            <person name="Schacherer J."/>
            <person name="Seret M.L."/>
            <person name="Talla E."/>
            <person name="Samson G."/>
            <person name="Jubin C."/>
            <person name="Poulain J."/>
            <person name="Vacherie B."/>
            <person name="Barbe V."/>
            <person name="Pelletier E."/>
            <person name="Sherman D.J."/>
            <person name="Westhof E."/>
            <person name="Weissenbach J."/>
            <person name="Baret P.V."/>
            <person name="Wincker P."/>
            <person name="Gaillardin C."/>
            <person name="Dujon B."/>
            <person name="Souciet J.L."/>
        </authorList>
    </citation>
    <scope>NUCLEOTIDE SEQUENCE [LARGE SCALE GENOMIC DNA]</scope>
    <source>
        <strain evidence="3">ATCC MYA-4447 / BCRC 22081 / CBS 7064 / NBRC 10061 / NRRL Y-12695</strain>
    </source>
</reference>
<evidence type="ECO:0000313" key="2">
    <source>
        <dbReference type="EMBL" id="CCE87131.1"/>
    </source>
</evidence>
<protein>
    <submittedName>
        <fullName evidence="2">Piso0_005670 protein</fullName>
    </submittedName>
</protein>